<reference evidence="1 2" key="1">
    <citation type="submission" date="2019-07" db="EMBL/GenBank/DDBJ databases">
        <title>De Novo Assembly of kiwifruit Actinidia rufa.</title>
        <authorList>
            <person name="Sugita-Konishi S."/>
            <person name="Sato K."/>
            <person name="Mori E."/>
            <person name="Abe Y."/>
            <person name="Kisaki G."/>
            <person name="Hamano K."/>
            <person name="Suezawa K."/>
            <person name="Otani M."/>
            <person name="Fukuda T."/>
            <person name="Manabe T."/>
            <person name="Gomi K."/>
            <person name="Tabuchi M."/>
            <person name="Akimitsu K."/>
            <person name="Kataoka I."/>
        </authorList>
    </citation>
    <scope>NUCLEOTIDE SEQUENCE [LARGE SCALE GENOMIC DNA]</scope>
    <source>
        <strain evidence="2">cv. Fuchu</strain>
    </source>
</reference>
<dbReference type="Gene3D" id="3.40.50.720">
    <property type="entry name" value="NAD(P)-binding Rossmann-like Domain"/>
    <property type="match status" value="1"/>
</dbReference>
<dbReference type="EMBL" id="BJWL01000013">
    <property type="protein sequence ID" value="GFY99309.1"/>
    <property type="molecule type" value="Genomic_DNA"/>
</dbReference>
<sequence length="92" mass="10188">MGLPSPLAVGHPHLTDYTTDPPSLRSLAARTSLVLNCKFRLYGEPVVSACADSICDYLDTCGRSMERMMCCSLAAWVGWADRRLWQVILVAR</sequence>
<keyword evidence="2" id="KW-1185">Reference proteome</keyword>
<name>A0A7J0FMB6_9ERIC</name>
<accession>A0A7J0FMB6</accession>
<protein>
    <submittedName>
        <fullName evidence="1">Uncharacterized protein</fullName>
    </submittedName>
</protein>
<dbReference type="AlphaFoldDB" id="A0A7J0FMB6"/>
<dbReference type="OrthoDB" id="10268090at2759"/>
<evidence type="ECO:0000313" key="2">
    <source>
        <dbReference type="Proteomes" id="UP000585474"/>
    </source>
</evidence>
<comment type="caution">
    <text evidence="1">The sequence shown here is derived from an EMBL/GenBank/DDBJ whole genome shotgun (WGS) entry which is preliminary data.</text>
</comment>
<organism evidence="1 2">
    <name type="scientific">Actinidia rufa</name>
    <dbReference type="NCBI Taxonomy" id="165716"/>
    <lineage>
        <taxon>Eukaryota</taxon>
        <taxon>Viridiplantae</taxon>
        <taxon>Streptophyta</taxon>
        <taxon>Embryophyta</taxon>
        <taxon>Tracheophyta</taxon>
        <taxon>Spermatophyta</taxon>
        <taxon>Magnoliopsida</taxon>
        <taxon>eudicotyledons</taxon>
        <taxon>Gunneridae</taxon>
        <taxon>Pentapetalae</taxon>
        <taxon>asterids</taxon>
        <taxon>Ericales</taxon>
        <taxon>Actinidiaceae</taxon>
        <taxon>Actinidia</taxon>
    </lineage>
</organism>
<evidence type="ECO:0000313" key="1">
    <source>
        <dbReference type="EMBL" id="GFY99309.1"/>
    </source>
</evidence>
<gene>
    <name evidence="1" type="ORF">Acr_13g0007100</name>
</gene>
<dbReference type="Proteomes" id="UP000585474">
    <property type="component" value="Unassembled WGS sequence"/>
</dbReference>
<proteinExistence type="predicted"/>